<gene>
    <name evidence="3" type="primary">LOC117237243</name>
</gene>
<feature type="region of interest" description="Disordered" evidence="1">
    <location>
        <begin position="29"/>
        <end position="53"/>
    </location>
</feature>
<feature type="compositionally biased region" description="Basic and acidic residues" evidence="1">
    <location>
        <begin position="44"/>
        <end position="53"/>
    </location>
</feature>
<evidence type="ECO:0000313" key="3">
    <source>
        <dbReference type="RefSeq" id="XP_033356897.1"/>
    </source>
</evidence>
<reference evidence="3" key="1">
    <citation type="submission" date="2025-08" db="UniProtKB">
        <authorList>
            <consortium name="RefSeq"/>
        </authorList>
    </citation>
    <scope>IDENTIFICATION</scope>
    <source>
        <tissue evidence="3">Muscle</tissue>
    </source>
</reference>
<proteinExistence type="predicted"/>
<dbReference type="Proteomes" id="UP000504631">
    <property type="component" value="Unplaced"/>
</dbReference>
<sequence>MSNASTTVLAASPPFELLVLAPRRMFEDQRSRSSGGDSHPAEQATRDIQDEVRRETWERGRSHLVIEDQIWGHQAVRLVLRNWEAWRDRGGFPLSFRMTQVLSGHGVFGEYPKKIGREVTSTCHHCGEGEDTVQLTLWEAPRLTLRLTIGESSSVVKAMPRG</sequence>
<evidence type="ECO:0000313" key="2">
    <source>
        <dbReference type="Proteomes" id="UP000504631"/>
    </source>
</evidence>
<organism evidence="2 3">
    <name type="scientific">Bombus vosnesenskii</name>
    <dbReference type="NCBI Taxonomy" id="207650"/>
    <lineage>
        <taxon>Eukaryota</taxon>
        <taxon>Metazoa</taxon>
        <taxon>Ecdysozoa</taxon>
        <taxon>Arthropoda</taxon>
        <taxon>Hexapoda</taxon>
        <taxon>Insecta</taxon>
        <taxon>Pterygota</taxon>
        <taxon>Neoptera</taxon>
        <taxon>Endopterygota</taxon>
        <taxon>Hymenoptera</taxon>
        <taxon>Apocrita</taxon>
        <taxon>Aculeata</taxon>
        <taxon>Apoidea</taxon>
        <taxon>Anthophila</taxon>
        <taxon>Apidae</taxon>
        <taxon>Bombus</taxon>
        <taxon>Pyrobombus</taxon>
    </lineage>
</organism>
<evidence type="ECO:0000256" key="1">
    <source>
        <dbReference type="SAM" id="MobiDB-lite"/>
    </source>
</evidence>
<name>A0A6J3KV85_9HYME</name>
<dbReference type="AlphaFoldDB" id="A0A6J3KV85"/>
<dbReference type="RefSeq" id="XP_033356897.1">
    <property type="nucleotide sequence ID" value="XM_033501006.1"/>
</dbReference>
<dbReference type="KEGG" id="bvk:117237243"/>
<keyword evidence="2" id="KW-1185">Reference proteome</keyword>
<dbReference type="GeneID" id="117237243"/>
<protein>
    <submittedName>
        <fullName evidence="3">Uncharacterized protein LOC117237243</fullName>
    </submittedName>
</protein>
<accession>A0A6J3KV85</accession>